<reference evidence="3" key="1">
    <citation type="journal article" date="2021" name="Sci. Adv.">
        <title>The American lobster genome reveals insights on longevity, neural, and immune adaptations.</title>
        <authorList>
            <person name="Polinski J.M."/>
            <person name="Zimin A.V."/>
            <person name="Clark K.F."/>
            <person name="Kohn A.B."/>
            <person name="Sadowski N."/>
            <person name="Timp W."/>
            <person name="Ptitsyn A."/>
            <person name="Khanna P."/>
            <person name="Romanova D.Y."/>
            <person name="Williams P."/>
            <person name="Greenwood S.J."/>
            <person name="Moroz L.L."/>
            <person name="Walt D.R."/>
            <person name="Bodnar A.G."/>
        </authorList>
    </citation>
    <scope>NUCLEOTIDE SEQUENCE</scope>
    <source>
        <strain evidence="3">GMGI-L3</strain>
    </source>
</reference>
<evidence type="ECO:0000313" key="3">
    <source>
        <dbReference type="EMBL" id="KAG7174067.1"/>
    </source>
</evidence>
<dbReference type="SMART" id="SM00355">
    <property type="entry name" value="ZnF_C2H2"/>
    <property type="match status" value="2"/>
</dbReference>
<sequence length="515" mass="57760">MGDTGVNGLLDMIDNNGVNGEVVVVVEGMEMEDEAVMVYTSETGTTVYRNFSCQTDFTTHIGASIPVLFCGLFSPSCDAETQCDIPPLKVNVSVCTYGSKKVNSAIRCATEKIRKYPLASPVEPKESVKEKTDLQQQTIEEVIRKVPAVDGNDSDISLFNSDTDTCILFNSDTDIKEMAECAAAVSTQYTQHSHLKQRKQKKPRKDDDFNWGIDTGSCGEAKKKPRKRTKKPKADENFNGVIFDPRKGSSKKKDIRETCDKNSPTENFDRALVPFKYREKTGKNSELGTRDVIVSKEEDQTEECYSDWITDDEVDDDESDSGKPAFNQGNRTCSHCTLTFNSPLLLLEHLEGNHAAHSNLYAHERSVHNRLTNYGSRDAESRQDAATMRRKISSCYECHLCDSTFPTLKKLKYHLFRDHKIDDDAQKGDNVEQERVVEMNEAGMVPVQMEANTKDLLPEDFEPTVKENDTLYAIPPSDEGVVSRVTLPMPAYVVPPNVNFVEIDGVQYHVVRSNQ</sequence>
<evidence type="ECO:0000313" key="4">
    <source>
        <dbReference type="Proteomes" id="UP000747542"/>
    </source>
</evidence>
<name>A0A8J5N6F4_HOMAM</name>
<feature type="region of interest" description="Disordered" evidence="1">
    <location>
        <begin position="189"/>
        <end position="263"/>
    </location>
</feature>
<feature type="domain" description="C2H2-type" evidence="2">
    <location>
        <begin position="398"/>
        <end position="419"/>
    </location>
</feature>
<evidence type="ECO:0000259" key="2">
    <source>
        <dbReference type="PROSITE" id="PS00028"/>
    </source>
</evidence>
<dbReference type="PROSITE" id="PS00028">
    <property type="entry name" value="ZINC_FINGER_C2H2_1"/>
    <property type="match status" value="2"/>
</dbReference>
<dbReference type="AlphaFoldDB" id="A0A8J5N6F4"/>
<dbReference type="Proteomes" id="UP000747542">
    <property type="component" value="Unassembled WGS sequence"/>
</dbReference>
<feature type="compositionally biased region" description="Basic and acidic residues" evidence="1">
    <location>
        <begin position="244"/>
        <end position="260"/>
    </location>
</feature>
<organism evidence="3 4">
    <name type="scientific">Homarus americanus</name>
    <name type="common">American lobster</name>
    <dbReference type="NCBI Taxonomy" id="6706"/>
    <lineage>
        <taxon>Eukaryota</taxon>
        <taxon>Metazoa</taxon>
        <taxon>Ecdysozoa</taxon>
        <taxon>Arthropoda</taxon>
        <taxon>Crustacea</taxon>
        <taxon>Multicrustacea</taxon>
        <taxon>Malacostraca</taxon>
        <taxon>Eumalacostraca</taxon>
        <taxon>Eucarida</taxon>
        <taxon>Decapoda</taxon>
        <taxon>Pleocyemata</taxon>
        <taxon>Astacidea</taxon>
        <taxon>Nephropoidea</taxon>
        <taxon>Nephropidae</taxon>
        <taxon>Homarus</taxon>
    </lineage>
</organism>
<keyword evidence="4" id="KW-1185">Reference proteome</keyword>
<proteinExistence type="predicted"/>
<feature type="domain" description="C2H2-type" evidence="2">
    <location>
        <begin position="333"/>
        <end position="354"/>
    </location>
</feature>
<gene>
    <name evidence="3" type="ORF">Hamer_G017788</name>
</gene>
<evidence type="ECO:0000256" key="1">
    <source>
        <dbReference type="SAM" id="MobiDB-lite"/>
    </source>
</evidence>
<feature type="compositionally biased region" description="Basic residues" evidence="1">
    <location>
        <begin position="193"/>
        <end position="203"/>
    </location>
</feature>
<protein>
    <recommendedName>
        <fullName evidence="2">C2H2-type domain-containing protein</fullName>
    </recommendedName>
</protein>
<accession>A0A8J5N6F4</accession>
<dbReference type="InterPro" id="IPR013087">
    <property type="entry name" value="Znf_C2H2_type"/>
</dbReference>
<comment type="caution">
    <text evidence="3">The sequence shown here is derived from an EMBL/GenBank/DDBJ whole genome shotgun (WGS) entry which is preliminary data.</text>
</comment>
<dbReference type="EMBL" id="JAHLQT010007950">
    <property type="protein sequence ID" value="KAG7174067.1"/>
    <property type="molecule type" value="Genomic_DNA"/>
</dbReference>